<dbReference type="PROSITE" id="PS51352">
    <property type="entry name" value="THIOREDOXIN_2"/>
    <property type="match status" value="1"/>
</dbReference>
<evidence type="ECO:0000313" key="9">
    <source>
        <dbReference type="EMBL" id="NYF80295.1"/>
    </source>
</evidence>
<dbReference type="Gene3D" id="3.40.30.10">
    <property type="entry name" value="Glutaredoxin"/>
    <property type="match status" value="1"/>
</dbReference>
<evidence type="ECO:0000256" key="6">
    <source>
        <dbReference type="SAM" id="MobiDB-lite"/>
    </source>
</evidence>
<evidence type="ECO:0000256" key="5">
    <source>
        <dbReference type="ARBA" id="ARBA00023284"/>
    </source>
</evidence>
<dbReference type="SUPFAM" id="SSF52833">
    <property type="entry name" value="Thioredoxin-like"/>
    <property type="match status" value="1"/>
</dbReference>
<feature type="compositionally biased region" description="Low complexity" evidence="6">
    <location>
        <begin position="331"/>
        <end position="341"/>
    </location>
</feature>
<evidence type="ECO:0000256" key="4">
    <source>
        <dbReference type="ARBA" id="ARBA00023157"/>
    </source>
</evidence>
<dbReference type="RefSeq" id="WP_348640869.1">
    <property type="nucleotide sequence ID" value="NZ_JACCCW010000002.1"/>
</dbReference>
<keyword evidence="5" id="KW-0676">Redox-active center</keyword>
<keyword evidence="3" id="KW-0560">Oxidoreductase</keyword>
<evidence type="ECO:0000259" key="8">
    <source>
        <dbReference type="PROSITE" id="PS51352"/>
    </source>
</evidence>
<dbReference type="GO" id="GO:0016491">
    <property type="term" value="F:oxidoreductase activity"/>
    <property type="evidence" value="ECO:0007669"/>
    <property type="project" value="UniProtKB-KW"/>
</dbReference>
<dbReference type="InterPro" id="IPR013766">
    <property type="entry name" value="Thioredoxin_domain"/>
</dbReference>
<dbReference type="PANTHER" id="PTHR13887">
    <property type="entry name" value="GLUTATHIONE S-TRANSFERASE KAPPA"/>
    <property type="match status" value="1"/>
</dbReference>
<gene>
    <name evidence="9" type="ORF">HDF17_002615</name>
</gene>
<protein>
    <submittedName>
        <fullName evidence="9">Protein-disulfide isomerase</fullName>
    </submittedName>
</protein>
<dbReference type="EMBL" id="JACCCW010000002">
    <property type="protein sequence ID" value="NYF80295.1"/>
    <property type="molecule type" value="Genomic_DNA"/>
</dbReference>
<evidence type="ECO:0000256" key="1">
    <source>
        <dbReference type="ARBA" id="ARBA00005791"/>
    </source>
</evidence>
<accession>A0A7Y9PID0</accession>
<keyword evidence="10" id="KW-1185">Reference proteome</keyword>
<comment type="similarity">
    <text evidence="1">Belongs to the thioredoxin family. DsbA subfamily.</text>
</comment>
<sequence length="352" mass="36737">MKQAVSSVVLAGCILGTGMMAVAQAAAGAKPAAAPAAPLQLQKLDDQKAPVDPFPAVNPKYFTATTPTVDTVNSFLRALWGYDSNRTWRVAGIQTTAAPGVSKVTVFVSEKAANAKVQSTAFYVMPDGKHAIADGVVNFGATPFAELRKTLQERADGPTRGSASKDLLLVEFSDLQCPHCKEAQGVMDQLVKDFPNARVVYENFPLSSIHPEAYKAAAYGVCVAKKNSDAFFTYAQAVFDTQGALTAEDTDKTLAAAVTKAGQDPAAVATCAATQAAKDELNKQIKLGEDAGVDQTPLLVVNGHILPINAIPYETLKQIVAFQAELDGVASGAGPAGSASALQKRPAPSLSK</sequence>
<dbReference type="AlphaFoldDB" id="A0A7Y9PID0"/>
<feature type="chain" id="PRO_5031102233" evidence="7">
    <location>
        <begin position="26"/>
        <end position="352"/>
    </location>
</feature>
<feature type="signal peptide" evidence="7">
    <location>
        <begin position="1"/>
        <end position="25"/>
    </location>
</feature>
<dbReference type="GO" id="GO:0016853">
    <property type="term" value="F:isomerase activity"/>
    <property type="evidence" value="ECO:0007669"/>
    <property type="project" value="UniProtKB-KW"/>
</dbReference>
<feature type="region of interest" description="Disordered" evidence="6">
    <location>
        <begin position="331"/>
        <end position="352"/>
    </location>
</feature>
<dbReference type="Pfam" id="PF13462">
    <property type="entry name" value="Thioredoxin_4"/>
    <property type="match status" value="1"/>
</dbReference>
<evidence type="ECO:0000313" key="10">
    <source>
        <dbReference type="Proteomes" id="UP000589520"/>
    </source>
</evidence>
<evidence type="ECO:0000256" key="2">
    <source>
        <dbReference type="ARBA" id="ARBA00022729"/>
    </source>
</evidence>
<keyword evidence="4" id="KW-1015">Disulfide bond</keyword>
<feature type="domain" description="Thioredoxin" evidence="8">
    <location>
        <begin position="106"/>
        <end position="325"/>
    </location>
</feature>
<dbReference type="Proteomes" id="UP000589520">
    <property type="component" value="Unassembled WGS sequence"/>
</dbReference>
<reference evidence="9 10" key="1">
    <citation type="submission" date="2020-07" db="EMBL/GenBank/DDBJ databases">
        <title>Genomic Encyclopedia of Type Strains, Phase IV (KMG-V): Genome sequencing to study the core and pangenomes of soil and plant-associated prokaryotes.</title>
        <authorList>
            <person name="Whitman W."/>
        </authorList>
    </citation>
    <scope>NUCLEOTIDE SEQUENCE [LARGE SCALE GENOMIC DNA]</scope>
    <source>
        <strain evidence="9 10">X4EP2</strain>
    </source>
</reference>
<proteinExistence type="inferred from homology"/>
<evidence type="ECO:0000256" key="3">
    <source>
        <dbReference type="ARBA" id="ARBA00023002"/>
    </source>
</evidence>
<keyword evidence="2 7" id="KW-0732">Signal</keyword>
<name>A0A7Y9PID0_9BACT</name>
<organism evidence="9 10">
    <name type="scientific">Granulicella arctica</name>
    <dbReference type="NCBI Taxonomy" id="940613"/>
    <lineage>
        <taxon>Bacteria</taxon>
        <taxon>Pseudomonadati</taxon>
        <taxon>Acidobacteriota</taxon>
        <taxon>Terriglobia</taxon>
        <taxon>Terriglobales</taxon>
        <taxon>Acidobacteriaceae</taxon>
        <taxon>Granulicella</taxon>
    </lineage>
</organism>
<comment type="caution">
    <text evidence="9">The sequence shown here is derived from an EMBL/GenBank/DDBJ whole genome shotgun (WGS) entry which is preliminary data.</text>
</comment>
<dbReference type="PANTHER" id="PTHR13887:SF14">
    <property type="entry name" value="DISULFIDE BOND FORMATION PROTEIN D"/>
    <property type="match status" value="1"/>
</dbReference>
<dbReference type="InterPro" id="IPR012336">
    <property type="entry name" value="Thioredoxin-like_fold"/>
</dbReference>
<keyword evidence="9" id="KW-0413">Isomerase</keyword>
<evidence type="ECO:0000256" key="7">
    <source>
        <dbReference type="SAM" id="SignalP"/>
    </source>
</evidence>
<dbReference type="InterPro" id="IPR036249">
    <property type="entry name" value="Thioredoxin-like_sf"/>
</dbReference>